<reference evidence="2" key="1">
    <citation type="journal article" date="2018" name="DNA Res.">
        <title>Multiple hybrid de novo genome assembly of finger millet, an orphan allotetraploid crop.</title>
        <authorList>
            <person name="Hatakeyama M."/>
            <person name="Aluri S."/>
            <person name="Balachadran M.T."/>
            <person name="Sivarajan S.R."/>
            <person name="Patrignani A."/>
            <person name="Gruter S."/>
            <person name="Poveda L."/>
            <person name="Shimizu-Inatsugi R."/>
            <person name="Baeten J."/>
            <person name="Francoijs K.J."/>
            <person name="Nataraja K.N."/>
            <person name="Reddy Y.A.N."/>
            <person name="Phadnis S."/>
            <person name="Ravikumar R.L."/>
            <person name="Schlapbach R."/>
            <person name="Sreeman S.M."/>
            <person name="Shimizu K.K."/>
        </authorList>
    </citation>
    <scope>NUCLEOTIDE SEQUENCE</scope>
</reference>
<feature type="region of interest" description="Disordered" evidence="1">
    <location>
        <begin position="1"/>
        <end position="36"/>
    </location>
</feature>
<comment type="caution">
    <text evidence="2">The sequence shown here is derived from an EMBL/GenBank/DDBJ whole genome shotgun (WGS) entry which is preliminary data.</text>
</comment>
<evidence type="ECO:0000313" key="3">
    <source>
        <dbReference type="Proteomes" id="UP001054889"/>
    </source>
</evidence>
<proteinExistence type="predicted"/>
<dbReference type="Proteomes" id="UP001054889">
    <property type="component" value="Unassembled WGS sequence"/>
</dbReference>
<evidence type="ECO:0000313" key="2">
    <source>
        <dbReference type="EMBL" id="GJN29886.1"/>
    </source>
</evidence>
<name>A0AAV5F4M9_ELECO</name>
<feature type="compositionally biased region" description="Polar residues" evidence="1">
    <location>
        <begin position="25"/>
        <end position="34"/>
    </location>
</feature>
<dbReference type="AlphaFoldDB" id="A0AAV5F4M9"/>
<protein>
    <submittedName>
        <fullName evidence="2">Uncharacterized protein</fullName>
    </submittedName>
</protein>
<accession>A0AAV5F4M9</accession>
<keyword evidence="3" id="KW-1185">Reference proteome</keyword>
<organism evidence="2 3">
    <name type="scientific">Eleusine coracana subsp. coracana</name>
    <dbReference type="NCBI Taxonomy" id="191504"/>
    <lineage>
        <taxon>Eukaryota</taxon>
        <taxon>Viridiplantae</taxon>
        <taxon>Streptophyta</taxon>
        <taxon>Embryophyta</taxon>
        <taxon>Tracheophyta</taxon>
        <taxon>Spermatophyta</taxon>
        <taxon>Magnoliopsida</taxon>
        <taxon>Liliopsida</taxon>
        <taxon>Poales</taxon>
        <taxon>Poaceae</taxon>
        <taxon>PACMAD clade</taxon>
        <taxon>Chloridoideae</taxon>
        <taxon>Cynodonteae</taxon>
        <taxon>Eleusininae</taxon>
        <taxon>Eleusine</taxon>
    </lineage>
</organism>
<dbReference type="EMBL" id="BQKI01000081">
    <property type="protein sequence ID" value="GJN29886.1"/>
    <property type="molecule type" value="Genomic_DNA"/>
</dbReference>
<gene>
    <name evidence="2" type="primary">gb18148</name>
    <name evidence="2" type="ORF">PR202_gb18148</name>
</gene>
<sequence length="158" mass="18088">MAAAATSAAVPITCSSSSFEDDDGSATSSWSLSSPRHRPYRRLLHDEAQRLRRARRSQGPGADTPRWVRRTADQMYRYVDDDRAGHVYGRHVVAAVRAVRATASRPTADDDDVRRVMASFVTKLTFREMCVVLREQRGWRQARDFFAWMKLQVKAWKD</sequence>
<evidence type="ECO:0000256" key="1">
    <source>
        <dbReference type="SAM" id="MobiDB-lite"/>
    </source>
</evidence>
<reference evidence="2" key="2">
    <citation type="submission" date="2021-12" db="EMBL/GenBank/DDBJ databases">
        <title>Resequencing data analysis of finger millet.</title>
        <authorList>
            <person name="Hatakeyama M."/>
            <person name="Aluri S."/>
            <person name="Balachadran M.T."/>
            <person name="Sivarajan S.R."/>
            <person name="Poveda L."/>
            <person name="Shimizu-Inatsugi R."/>
            <person name="Schlapbach R."/>
            <person name="Sreeman S.M."/>
            <person name="Shimizu K.K."/>
        </authorList>
    </citation>
    <scope>NUCLEOTIDE SEQUENCE</scope>
</reference>